<reference evidence="5 6" key="1">
    <citation type="submission" date="2010-10" db="EMBL/GenBank/DDBJ databases">
        <authorList>
            <person name="Durkin A.S."/>
            <person name="Madupu R."/>
            <person name="Torralba M."/>
            <person name="Gillis M."/>
            <person name="Methe B."/>
            <person name="Sutton G."/>
            <person name="Nelson K.E."/>
        </authorList>
    </citation>
    <scope>NUCLEOTIDE SEQUENCE [LARGE SCALE GENOMIC DNA]</scope>
    <source>
        <strain evidence="5 6">ACS-139-V-Col8</strain>
    </source>
</reference>
<comment type="caution">
    <text evidence="5">The sequence shown here is derived from an EMBL/GenBank/DDBJ whole genome shotgun (WGS) entry which is preliminary data.</text>
</comment>
<evidence type="ECO:0000256" key="1">
    <source>
        <dbReference type="ARBA" id="ARBA00022555"/>
    </source>
</evidence>
<protein>
    <submittedName>
        <fullName evidence="5">tRNA binding domain protein</fullName>
    </submittedName>
</protein>
<dbReference type="InterPro" id="IPR027855">
    <property type="entry name" value="DUF4479"/>
</dbReference>
<organism evidence="5 6">
    <name type="scientific">Eremococcus coleocola ACS-139-V-Col8</name>
    <dbReference type="NCBI Taxonomy" id="908337"/>
    <lineage>
        <taxon>Bacteria</taxon>
        <taxon>Bacillati</taxon>
        <taxon>Bacillota</taxon>
        <taxon>Bacilli</taxon>
        <taxon>Lactobacillales</taxon>
        <taxon>Aerococcaceae</taxon>
        <taxon>Eremococcus</taxon>
    </lineage>
</organism>
<dbReference type="PROSITE" id="PS50886">
    <property type="entry name" value="TRBD"/>
    <property type="match status" value="1"/>
</dbReference>
<dbReference type="Gene3D" id="3.30.1940.10">
    <property type="entry name" value="YtpR-like"/>
    <property type="match status" value="1"/>
</dbReference>
<dbReference type="RefSeq" id="WP_006418339.1">
    <property type="nucleotide sequence ID" value="NZ_AENN01000015.1"/>
</dbReference>
<dbReference type="InterPro" id="IPR033714">
    <property type="entry name" value="tRNA_bind_bactPheRS"/>
</dbReference>
<keyword evidence="1 3" id="KW-0820">tRNA-binding</keyword>
<evidence type="ECO:0000256" key="3">
    <source>
        <dbReference type="PROSITE-ProRule" id="PRU00209"/>
    </source>
</evidence>
<dbReference type="NCBIfam" id="NF045760">
    <property type="entry name" value="YtpR"/>
    <property type="match status" value="1"/>
</dbReference>
<dbReference type="InterPro" id="IPR037154">
    <property type="entry name" value="YtpR-like_sf"/>
</dbReference>
<dbReference type="Pfam" id="PF01588">
    <property type="entry name" value="tRNA_bind"/>
    <property type="match status" value="1"/>
</dbReference>
<evidence type="ECO:0000313" key="6">
    <source>
        <dbReference type="Proteomes" id="UP000005990"/>
    </source>
</evidence>
<dbReference type="SUPFAM" id="SSF50249">
    <property type="entry name" value="Nucleic acid-binding proteins"/>
    <property type="match status" value="1"/>
</dbReference>
<dbReference type="Gene3D" id="2.40.50.140">
    <property type="entry name" value="Nucleic acid-binding proteins"/>
    <property type="match status" value="1"/>
</dbReference>
<dbReference type="EMBL" id="AENN01000015">
    <property type="protein sequence ID" value="EFR31136.1"/>
    <property type="molecule type" value="Genomic_DNA"/>
</dbReference>
<proteinExistence type="predicted"/>
<keyword evidence="2 3" id="KW-0694">RNA-binding</keyword>
<dbReference type="eggNOG" id="COG0073">
    <property type="taxonomic scope" value="Bacteria"/>
</dbReference>
<dbReference type="STRING" id="908337.HMPREF9257_1482"/>
<dbReference type="OrthoDB" id="9805455at2"/>
<name>E4KPJ4_9LACT</name>
<dbReference type="Proteomes" id="UP000005990">
    <property type="component" value="Unassembled WGS sequence"/>
</dbReference>
<evidence type="ECO:0000313" key="5">
    <source>
        <dbReference type="EMBL" id="EFR31136.1"/>
    </source>
</evidence>
<accession>E4KPJ4</accession>
<dbReference type="AlphaFoldDB" id="E4KPJ4"/>
<dbReference type="Pfam" id="PF14794">
    <property type="entry name" value="DUF4479"/>
    <property type="match status" value="1"/>
</dbReference>
<gene>
    <name evidence="5" type="ORF">HMPREF9257_1482</name>
</gene>
<feature type="domain" description="TRNA-binding" evidence="4">
    <location>
        <begin position="91"/>
        <end position="201"/>
    </location>
</feature>
<dbReference type="GO" id="GO:0000049">
    <property type="term" value="F:tRNA binding"/>
    <property type="evidence" value="ECO:0007669"/>
    <property type="project" value="UniProtKB-UniRule"/>
</dbReference>
<dbReference type="InterPro" id="IPR012340">
    <property type="entry name" value="NA-bd_OB-fold"/>
</dbReference>
<evidence type="ECO:0000256" key="2">
    <source>
        <dbReference type="ARBA" id="ARBA00022884"/>
    </source>
</evidence>
<dbReference type="CDD" id="cd02796">
    <property type="entry name" value="tRNA_bind_bactPheRS"/>
    <property type="match status" value="1"/>
</dbReference>
<evidence type="ECO:0000259" key="4">
    <source>
        <dbReference type="PROSITE" id="PS50886"/>
    </source>
</evidence>
<dbReference type="InterPro" id="IPR002547">
    <property type="entry name" value="tRNA-bd_dom"/>
</dbReference>
<keyword evidence="6" id="KW-1185">Reference proteome</keyword>
<sequence length="209" mass="22751">MWLAFYNPQALGDVLLLTVGPLDRDKAQVESKGQVTLIRDEKSQTVKAINLFNVAEDLNLEGQGQVNLSDDQVAKINDLIQAAGFDTQIESDNSPKFVVGYVEECRPHEDSDHLSVTQTNVGDESLQIVCGAANIDQGLKVIVAKPGAVMPSGKIIWPGQLRNVDSMGMICSTRELGLTQIEDLPGIWELDDSFEPGTPLDQVVAAYQK</sequence>